<dbReference type="KEGG" id="rhg:EXZ61_09470"/>
<protein>
    <submittedName>
        <fullName evidence="3">Cobalamin biosynthesis protein CbiX</fullName>
    </submittedName>
</protein>
<organism evidence="3 4">
    <name type="scientific">Rhodoferax aquaticus</name>
    <dbReference type="NCBI Taxonomy" id="2527691"/>
    <lineage>
        <taxon>Bacteria</taxon>
        <taxon>Pseudomonadati</taxon>
        <taxon>Pseudomonadota</taxon>
        <taxon>Betaproteobacteria</taxon>
        <taxon>Burkholderiales</taxon>
        <taxon>Comamonadaceae</taxon>
        <taxon>Rhodoferax</taxon>
    </lineage>
</organism>
<dbReference type="EMBL" id="CP036282">
    <property type="protein sequence ID" value="QDL54373.1"/>
    <property type="molecule type" value="Genomic_DNA"/>
</dbReference>
<evidence type="ECO:0000313" key="3">
    <source>
        <dbReference type="EMBL" id="QDL54373.1"/>
    </source>
</evidence>
<reference evidence="4" key="1">
    <citation type="submission" date="2019-02" db="EMBL/GenBank/DDBJ databases">
        <title>Complete genome sequence of Rhodoferax sp. Gr-4.</title>
        <authorList>
            <person name="Jin L."/>
        </authorList>
    </citation>
    <scope>NUCLEOTIDE SEQUENCE [LARGE SCALE GENOMIC DNA]</scope>
    <source>
        <strain evidence="4">Gr-4</strain>
    </source>
</reference>
<dbReference type="InterPro" id="IPR050963">
    <property type="entry name" value="Sirohydro_Cobaltochel/CbiX"/>
</dbReference>
<dbReference type="GO" id="GO:0016829">
    <property type="term" value="F:lyase activity"/>
    <property type="evidence" value="ECO:0007669"/>
    <property type="project" value="UniProtKB-KW"/>
</dbReference>
<proteinExistence type="predicted"/>
<keyword evidence="1" id="KW-0479">Metal-binding</keyword>
<dbReference type="PANTHER" id="PTHR33542:SF3">
    <property type="entry name" value="SIROHYDROCHLORIN FERROCHELATASE, CHLOROPLASTIC"/>
    <property type="match status" value="1"/>
</dbReference>
<dbReference type="CDD" id="cd03416">
    <property type="entry name" value="CbiX_SirB_N"/>
    <property type="match status" value="1"/>
</dbReference>
<reference evidence="4" key="2">
    <citation type="journal article" date="2020" name="Int. J. Syst. Evol. Microbiol.">
        <title>Genomic insights into a novel species Rhodoferax aquaticus sp. nov., isolated from freshwater.</title>
        <authorList>
            <person name="Li T."/>
            <person name="Zhuo Y."/>
            <person name="Jin C.Z."/>
            <person name="Wu X."/>
            <person name="Ko S.R."/>
            <person name="Jin F.J."/>
            <person name="Ahn C.Y."/>
            <person name="Oh H.M."/>
            <person name="Lee H.G."/>
            <person name="Jin L."/>
        </authorList>
    </citation>
    <scope>NUCLEOTIDE SEQUENCE [LARGE SCALE GENOMIC DNA]</scope>
    <source>
        <strain evidence="4">Gr-4</strain>
    </source>
</reference>
<accession>A0A515ENY2</accession>
<keyword evidence="2" id="KW-0456">Lyase</keyword>
<dbReference type="InterPro" id="IPR002762">
    <property type="entry name" value="CbiX-like"/>
</dbReference>
<dbReference type="Gene3D" id="3.40.50.1400">
    <property type="match status" value="1"/>
</dbReference>
<keyword evidence="4" id="KW-1185">Reference proteome</keyword>
<sequence>MTLTHNENNKNNLTKGIVLFAHGSRDPLWSRPLQAVAQKIRDDAANALVDCAYLELCSPSLLESVTTMVSAGIKSITVVPMFLGMGKHAREDLPLLVAELTTTYPNTEFLLQPAVGEDERLIQTLCDIALQK</sequence>
<dbReference type="RefSeq" id="WP_142811233.1">
    <property type="nucleotide sequence ID" value="NZ_CP036282.1"/>
</dbReference>
<evidence type="ECO:0000256" key="2">
    <source>
        <dbReference type="ARBA" id="ARBA00023239"/>
    </source>
</evidence>
<evidence type="ECO:0000313" key="4">
    <source>
        <dbReference type="Proteomes" id="UP000317365"/>
    </source>
</evidence>
<dbReference type="GO" id="GO:0046872">
    <property type="term" value="F:metal ion binding"/>
    <property type="evidence" value="ECO:0007669"/>
    <property type="project" value="UniProtKB-KW"/>
</dbReference>
<dbReference type="Proteomes" id="UP000317365">
    <property type="component" value="Chromosome"/>
</dbReference>
<dbReference type="SUPFAM" id="SSF53800">
    <property type="entry name" value="Chelatase"/>
    <property type="match status" value="1"/>
</dbReference>
<evidence type="ECO:0000256" key="1">
    <source>
        <dbReference type="ARBA" id="ARBA00022723"/>
    </source>
</evidence>
<dbReference type="Pfam" id="PF01903">
    <property type="entry name" value="CbiX"/>
    <property type="match status" value="1"/>
</dbReference>
<dbReference type="PANTHER" id="PTHR33542">
    <property type="entry name" value="SIROHYDROCHLORIN FERROCHELATASE, CHLOROPLASTIC"/>
    <property type="match status" value="1"/>
</dbReference>
<name>A0A515ENY2_9BURK</name>
<dbReference type="AlphaFoldDB" id="A0A515ENY2"/>
<gene>
    <name evidence="3" type="ORF">EXZ61_09470</name>
</gene>